<dbReference type="InterPro" id="IPR023013">
    <property type="entry name" value="AGPR_AS"/>
</dbReference>
<evidence type="ECO:0000259" key="7">
    <source>
        <dbReference type="SMART" id="SM00859"/>
    </source>
</evidence>
<evidence type="ECO:0000256" key="5">
    <source>
        <dbReference type="ARBA" id="ARBA00023002"/>
    </source>
</evidence>
<protein>
    <submittedName>
        <fullName evidence="8">N-acetyl-gamma-glutamyl-phosphate reductase</fullName>
        <ecNumber evidence="8">1.2.1.38</ecNumber>
    </submittedName>
</protein>
<name>A0ABT9HN10_9SPHN</name>
<reference evidence="8 9" key="1">
    <citation type="submission" date="2023-08" db="EMBL/GenBank/DDBJ databases">
        <title>genomic of G39.</title>
        <authorList>
            <person name="Wang Y."/>
        </authorList>
    </citation>
    <scope>NUCLEOTIDE SEQUENCE [LARGE SCALE GENOMIC DNA]</scope>
    <source>
        <strain evidence="8 9">G39</strain>
    </source>
</reference>
<feature type="active site" evidence="6">
    <location>
        <position position="115"/>
    </location>
</feature>
<dbReference type="RefSeq" id="WP_305931940.1">
    <property type="nucleotide sequence ID" value="NZ_JAVAIM010000001.1"/>
</dbReference>
<sequence>MTHRIFIDGAAGTTGLEIADRLKDRTEFELIALDDAQRKDTAARREALNEADVAILCLPDDAAREAVELVDPANGTRIIDASSAHRTAEGWCYGFPELVGRDRVANARRVSNPGCYPTGFLALMAPLTAPIQAIKSPRTPEPLGDPTTILPVDWAYSVNAVSGYSGGGRALIDRFETDGSIAFRSYGLQLGHKHLDEMRKYARLKWSPVFSPSVVSAFRGMIVDIPISLEAMGAQHPMALQSELEMWYEDDDEIVRVHPMLETPVELVLEKDSQPWDGIDLYVCADDGVTRNSSKQVRLVAKLDNLGKGASGAAVQNLNLMCGLPATAGLRLTPA</sequence>
<dbReference type="Proteomes" id="UP001240639">
    <property type="component" value="Unassembled WGS sequence"/>
</dbReference>
<dbReference type="EMBL" id="JAVAIM010000001">
    <property type="protein sequence ID" value="MDP4574544.1"/>
    <property type="molecule type" value="Genomic_DNA"/>
</dbReference>
<gene>
    <name evidence="8" type="primary">argC</name>
    <name evidence="8" type="ORF">Q9K02_05250</name>
</gene>
<evidence type="ECO:0000313" key="8">
    <source>
        <dbReference type="EMBL" id="MDP4574544.1"/>
    </source>
</evidence>
<dbReference type="InterPro" id="IPR058924">
    <property type="entry name" value="AGPR_dimerisation_dom"/>
</dbReference>
<organism evidence="8 9">
    <name type="scientific">Qipengyuania profundimaris</name>
    <dbReference type="NCBI Taxonomy" id="3067652"/>
    <lineage>
        <taxon>Bacteria</taxon>
        <taxon>Pseudomonadati</taxon>
        <taxon>Pseudomonadota</taxon>
        <taxon>Alphaproteobacteria</taxon>
        <taxon>Sphingomonadales</taxon>
        <taxon>Erythrobacteraceae</taxon>
        <taxon>Qipengyuania</taxon>
    </lineage>
</organism>
<dbReference type="SUPFAM" id="SSF55347">
    <property type="entry name" value="Glyceraldehyde-3-phosphate dehydrogenase-like, C-terminal domain"/>
    <property type="match status" value="1"/>
</dbReference>
<comment type="caution">
    <text evidence="8">The sequence shown here is derived from an EMBL/GenBank/DDBJ whole genome shotgun (WGS) entry which is preliminary data.</text>
</comment>
<evidence type="ECO:0000256" key="3">
    <source>
        <dbReference type="ARBA" id="ARBA00022605"/>
    </source>
</evidence>
<dbReference type="SMART" id="SM00859">
    <property type="entry name" value="Semialdhyde_dh"/>
    <property type="match status" value="1"/>
</dbReference>
<dbReference type="CDD" id="cd17896">
    <property type="entry name" value="AGPR_2_N"/>
    <property type="match status" value="1"/>
</dbReference>
<dbReference type="NCBIfam" id="TIGR01851">
    <property type="entry name" value="argC_other"/>
    <property type="match status" value="1"/>
</dbReference>
<dbReference type="Gene3D" id="3.30.360.10">
    <property type="entry name" value="Dihydrodipicolinate Reductase, domain 2"/>
    <property type="match status" value="1"/>
</dbReference>
<dbReference type="PROSITE" id="PS01224">
    <property type="entry name" value="ARGC"/>
    <property type="match status" value="1"/>
</dbReference>
<evidence type="ECO:0000256" key="1">
    <source>
        <dbReference type="ARBA" id="ARBA00022490"/>
    </source>
</evidence>
<keyword evidence="4" id="KW-0521">NADP</keyword>
<dbReference type="Pfam" id="PF01118">
    <property type="entry name" value="Semialdhyde_dh"/>
    <property type="match status" value="1"/>
</dbReference>
<evidence type="ECO:0000256" key="6">
    <source>
        <dbReference type="PROSITE-ProRule" id="PRU10010"/>
    </source>
</evidence>
<dbReference type="Pfam" id="PF22698">
    <property type="entry name" value="Semialdhyde_dhC_1"/>
    <property type="match status" value="1"/>
</dbReference>
<accession>A0ABT9HN10</accession>
<dbReference type="InterPro" id="IPR010136">
    <property type="entry name" value="AGPR_type-2"/>
</dbReference>
<dbReference type="InterPro" id="IPR050085">
    <property type="entry name" value="AGPR"/>
</dbReference>
<dbReference type="EC" id="1.2.1.38" evidence="8"/>
<dbReference type="PANTHER" id="PTHR32338">
    <property type="entry name" value="N-ACETYL-GAMMA-GLUTAMYL-PHOSPHATE REDUCTASE, CHLOROPLASTIC-RELATED-RELATED"/>
    <property type="match status" value="1"/>
</dbReference>
<dbReference type="InterPro" id="IPR036291">
    <property type="entry name" value="NAD(P)-bd_dom_sf"/>
</dbReference>
<dbReference type="PANTHER" id="PTHR32338:SF10">
    <property type="entry name" value="N-ACETYL-GAMMA-GLUTAMYL-PHOSPHATE REDUCTASE, CHLOROPLASTIC-RELATED"/>
    <property type="match status" value="1"/>
</dbReference>
<keyword evidence="1" id="KW-0963">Cytoplasm</keyword>
<evidence type="ECO:0000256" key="2">
    <source>
        <dbReference type="ARBA" id="ARBA00022571"/>
    </source>
</evidence>
<keyword evidence="3" id="KW-0028">Amino-acid biosynthesis</keyword>
<dbReference type="InterPro" id="IPR000534">
    <property type="entry name" value="Semialdehyde_DH_NAD-bd"/>
</dbReference>
<keyword evidence="9" id="KW-1185">Reference proteome</keyword>
<evidence type="ECO:0000256" key="4">
    <source>
        <dbReference type="ARBA" id="ARBA00022857"/>
    </source>
</evidence>
<evidence type="ECO:0000313" key="9">
    <source>
        <dbReference type="Proteomes" id="UP001240639"/>
    </source>
</evidence>
<proteinExistence type="predicted"/>
<dbReference type="GO" id="GO:0003942">
    <property type="term" value="F:N-acetyl-gamma-glutamyl-phosphate reductase activity"/>
    <property type="evidence" value="ECO:0007669"/>
    <property type="project" value="UniProtKB-EC"/>
</dbReference>
<keyword evidence="5 8" id="KW-0560">Oxidoreductase</keyword>
<feature type="domain" description="Semialdehyde dehydrogenase NAD-binding" evidence="7">
    <location>
        <begin position="4"/>
        <end position="106"/>
    </location>
</feature>
<keyword evidence="2" id="KW-0055">Arginine biosynthesis</keyword>
<dbReference type="Gene3D" id="3.40.50.720">
    <property type="entry name" value="NAD(P)-binding Rossmann-like Domain"/>
    <property type="match status" value="1"/>
</dbReference>
<dbReference type="SUPFAM" id="SSF51735">
    <property type="entry name" value="NAD(P)-binding Rossmann-fold domains"/>
    <property type="match status" value="1"/>
</dbReference>